<evidence type="ECO:0000256" key="1">
    <source>
        <dbReference type="ARBA" id="ARBA00008791"/>
    </source>
</evidence>
<comment type="caution">
    <text evidence="3">The sequence shown here is derived from an EMBL/GenBank/DDBJ whole genome shotgun (WGS) entry which is preliminary data.</text>
</comment>
<gene>
    <name evidence="3" type="ORF">ADL29_22290</name>
</gene>
<dbReference type="AlphaFoldDB" id="A0A0N0XVR5"/>
<sequence length="294" mass="31313">MGTMVYPLVVGVDGSDAGFLALDWAVDEAGLHTLPLRLVHASRWERYEDAALGMSLKRPAREVRADNIVGAAVERANQRNADIDVSTQILGDDPETVLLREADYASAVIVGSCGRGAFAGLLLGSVGLAVAARARCPVIVVRGDRAGLAGTHERVLLGVGDSAKGSEAVRFAFREAAARRSTLDAVRAWRCPAHDTADHPMVAGSPERYHEEWASAVLDEALEETAGEYPTVRVRRVTAEGPAHKVLTRRSAAADLLVLGAQRRDSHLVLQLGRVAHTALHHAECPVAVVPQPA</sequence>
<dbReference type="PRINTS" id="PR01438">
    <property type="entry name" value="UNVRSLSTRESS"/>
</dbReference>
<dbReference type="SUPFAM" id="SSF52402">
    <property type="entry name" value="Adenine nucleotide alpha hydrolases-like"/>
    <property type="match status" value="2"/>
</dbReference>
<feature type="domain" description="UspA" evidence="2">
    <location>
        <begin position="7"/>
        <end position="142"/>
    </location>
</feature>
<dbReference type="Proteomes" id="UP000037982">
    <property type="component" value="Unassembled WGS sequence"/>
</dbReference>
<keyword evidence="4" id="KW-1185">Reference proteome</keyword>
<dbReference type="InterPro" id="IPR014729">
    <property type="entry name" value="Rossmann-like_a/b/a_fold"/>
</dbReference>
<comment type="similarity">
    <text evidence="1">Belongs to the universal stress protein A family.</text>
</comment>
<reference evidence="4" key="1">
    <citation type="submission" date="2015-07" db="EMBL/GenBank/DDBJ databases">
        <authorList>
            <person name="Ju K.-S."/>
            <person name="Doroghazi J.R."/>
            <person name="Metcalf W.W."/>
        </authorList>
    </citation>
    <scope>NUCLEOTIDE SEQUENCE [LARGE SCALE GENOMIC DNA]</scope>
    <source>
        <strain evidence="4">NRRL ISP-5002</strain>
    </source>
</reference>
<evidence type="ECO:0000313" key="3">
    <source>
        <dbReference type="EMBL" id="KPC61816.1"/>
    </source>
</evidence>
<dbReference type="Gene3D" id="3.40.50.620">
    <property type="entry name" value="HUPs"/>
    <property type="match status" value="2"/>
</dbReference>
<organism evidence="3 4">
    <name type="scientific">Streptomyces chattanoogensis</name>
    <dbReference type="NCBI Taxonomy" id="66876"/>
    <lineage>
        <taxon>Bacteria</taxon>
        <taxon>Bacillati</taxon>
        <taxon>Actinomycetota</taxon>
        <taxon>Actinomycetes</taxon>
        <taxon>Kitasatosporales</taxon>
        <taxon>Streptomycetaceae</taxon>
        <taxon>Streptomyces</taxon>
    </lineage>
</organism>
<dbReference type="EMBL" id="LGKG01000144">
    <property type="protein sequence ID" value="KPC61816.1"/>
    <property type="molecule type" value="Genomic_DNA"/>
</dbReference>
<evidence type="ECO:0000259" key="2">
    <source>
        <dbReference type="Pfam" id="PF00582"/>
    </source>
</evidence>
<dbReference type="PATRIC" id="fig|66876.3.peg.4883"/>
<dbReference type="PANTHER" id="PTHR46553:SF3">
    <property type="entry name" value="ADENINE NUCLEOTIDE ALPHA HYDROLASES-LIKE SUPERFAMILY PROTEIN"/>
    <property type="match status" value="1"/>
</dbReference>
<dbReference type="Pfam" id="PF00582">
    <property type="entry name" value="Usp"/>
    <property type="match status" value="2"/>
</dbReference>
<feature type="domain" description="UspA" evidence="2">
    <location>
        <begin position="153"/>
        <end position="291"/>
    </location>
</feature>
<dbReference type="InterPro" id="IPR006015">
    <property type="entry name" value="Universal_stress_UspA"/>
</dbReference>
<name>A0A0N0XVR5_9ACTN</name>
<dbReference type="InterPro" id="IPR006016">
    <property type="entry name" value="UspA"/>
</dbReference>
<evidence type="ECO:0000313" key="4">
    <source>
        <dbReference type="Proteomes" id="UP000037982"/>
    </source>
</evidence>
<accession>A0A0N0XVR5</accession>
<proteinExistence type="inferred from homology"/>
<dbReference type="PANTHER" id="PTHR46553">
    <property type="entry name" value="ADENINE NUCLEOTIDE ALPHA HYDROLASES-LIKE SUPERFAMILY PROTEIN"/>
    <property type="match status" value="1"/>
</dbReference>
<protein>
    <submittedName>
        <fullName evidence="3">Universal stress protein</fullName>
    </submittedName>
</protein>